<dbReference type="GeneID" id="37251752"/>
<protein>
    <submittedName>
        <fullName evidence="1">Uncharacterized protein</fullName>
    </submittedName>
</protein>
<dbReference type="OrthoDB" id="3182339at2759"/>
<dbReference type="KEGG" id="fvn:FVRRES_00108"/>
<accession>A0A2L2TKG5</accession>
<keyword evidence="2" id="KW-1185">Reference proteome</keyword>
<organism evidence="1 2">
    <name type="scientific">Fusarium venenatum</name>
    <dbReference type="NCBI Taxonomy" id="56646"/>
    <lineage>
        <taxon>Eukaryota</taxon>
        <taxon>Fungi</taxon>
        <taxon>Dikarya</taxon>
        <taxon>Ascomycota</taxon>
        <taxon>Pezizomycotina</taxon>
        <taxon>Sordariomycetes</taxon>
        <taxon>Hypocreomycetidae</taxon>
        <taxon>Hypocreales</taxon>
        <taxon>Nectriaceae</taxon>
        <taxon>Fusarium</taxon>
    </lineage>
</organism>
<evidence type="ECO:0000313" key="1">
    <source>
        <dbReference type="EMBL" id="CEI63596.1"/>
    </source>
</evidence>
<dbReference type="AlphaFoldDB" id="A0A2L2TKG5"/>
<dbReference type="RefSeq" id="XP_025587316.1">
    <property type="nucleotide sequence ID" value="XM_025725888.1"/>
</dbReference>
<sequence>MILDPLEASLGLHLVYDTVERATEIRIPNLRLEFLIKSGDYLVKSEQFRDMHINSDQSTETLVGFKSKLVLTSSREPASRTVLIPEGDVRYEMKTFDHLNKHTTVTLVQAYKLDDLLGRLVGSTRTESRLYLAYLHGLISFCLPDPFIGRTGIEEALDILRSAVVRIPSILTEISYTILERIVSLSLTRSFYPKKEKLMQVIEWSSRLSYMSQNDRFYKAVLDILARCREICFLYPKHEVPDSSDHSILHLVERAITRAPI</sequence>
<reference evidence="2" key="1">
    <citation type="submission" date="2014-10" db="EMBL/GenBank/DDBJ databases">
        <authorList>
            <person name="King R."/>
        </authorList>
    </citation>
    <scope>NUCLEOTIDE SEQUENCE [LARGE SCALE GENOMIC DNA]</scope>
    <source>
        <strain evidence="2">A3/5</strain>
    </source>
</reference>
<proteinExistence type="predicted"/>
<dbReference type="Proteomes" id="UP000245910">
    <property type="component" value="Chromosome I"/>
</dbReference>
<name>A0A2L2TKG5_9HYPO</name>
<dbReference type="STRING" id="56646.A0A2L2TKG5"/>
<evidence type="ECO:0000313" key="2">
    <source>
        <dbReference type="Proteomes" id="UP000245910"/>
    </source>
</evidence>
<dbReference type="EMBL" id="LN649229">
    <property type="protein sequence ID" value="CEI63596.1"/>
    <property type="molecule type" value="Genomic_DNA"/>
</dbReference>